<dbReference type="PANTHER" id="PTHR11610:SF173">
    <property type="entry name" value="LIPASE DOMAIN-CONTAINING PROTEIN-RELATED"/>
    <property type="match status" value="1"/>
</dbReference>
<dbReference type="GO" id="GO:0017171">
    <property type="term" value="F:serine hydrolase activity"/>
    <property type="evidence" value="ECO:0007669"/>
    <property type="project" value="TreeGrafter"/>
</dbReference>
<evidence type="ECO:0000313" key="7">
    <source>
        <dbReference type="EMBL" id="JAS84454.1"/>
    </source>
</evidence>
<dbReference type="InterPro" id="IPR013818">
    <property type="entry name" value="Lipase"/>
</dbReference>
<dbReference type="Pfam" id="PF00151">
    <property type="entry name" value="Lipase"/>
    <property type="match status" value="1"/>
</dbReference>
<organism evidence="7">
    <name type="scientific">Homalodisca liturata</name>
    <dbReference type="NCBI Taxonomy" id="320908"/>
    <lineage>
        <taxon>Eukaryota</taxon>
        <taxon>Metazoa</taxon>
        <taxon>Ecdysozoa</taxon>
        <taxon>Arthropoda</taxon>
        <taxon>Hexapoda</taxon>
        <taxon>Insecta</taxon>
        <taxon>Pterygota</taxon>
        <taxon>Neoptera</taxon>
        <taxon>Paraneoptera</taxon>
        <taxon>Hemiptera</taxon>
        <taxon>Auchenorrhyncha</taxon>
        <taxon>Membracoidea</taxon>
        <taxon>Cicadellidae</taxon>
        <taxon>Cicadellinae</taxon>
        <taxon>Proconiini</taxon>
        <taxon>Homalodisca</taxon>
    </lineage>
</organism>
<name>A0A1B6IBZ1_9HEMI</name>
<evidence type="ECO:0000256" key="3">
    <source>
        <dbReference type="ARBA" id="ARBA00022525"/>
    </source>
</evidence>
<comment type="similarity">
    <text evidence="2 4">Belongs to the AB hydrolase superfamily. Lipase family.</text>
</comment>
<dbReference type="InterPro" id="IPR000734">
    <property type="entry name" value="TAG_lipase"/>
</dbReference>
<feature type="non-terminal residue" evidence="7">
    <location>
        <position position="351"/>
    </location>
</feature>
<dbReference type="FunFam" id="3.40.50.1820:FF:000076">
    <property type="entry name" value="phospholipase A1"/>
    <property type="match status" value="1"/>
</dbReference>
<comment type="subcellular location">
    <subcellularLocation>
        <location evidence="1">Secreted</location>
    </subcellularLocation>
</comment>
<dbReference type="EMBL" id="GECU01023252">
    <property type="protein sequence ID" value="JAS84454.1"/>
    <property type="molecule type" value="Transcribed_RNA"/>
</dbReference>
<feature type="domain" description="Lipase" evidence="6">
    <location>
        <begin position="55"/>
        <end position="328"/>
    </location>
</feature>
<feature type="signal peptide" evidence="5">
    <location>
        <begin position="1"/>
        <end position="15"/>
    </location>
</feature>
<dbReference type="AlphaFoldDB" id="A0A1B6IBZ1"/>
<evidence type="ECO:0000259" key="6">
    <source>
        <dbReference type="Pfam" id="PF00151"/>
    </source>
</evidence>
<dbReference type="CDD" id="cd00707">
    <property type="entry name" value="Pancreat_lipase_like"/>
    <property type="match status" value="1"/>
</dbReference>
<sequence length="351" mass="39248">MKVLFLLCTLAYCQGSSLWSILQPEVNERDLDFSISRQNDGRSVFVKAFLKDSAVITKNKKVKFFMFSRLNLQGAQLQCKNRKNLVLSGFDLNKETKLIIHGFANSASSQFTENLKNAYLKTYDYNIVVVDWSALCRPPFYSSAVENTRYVGAATARMVECLVSQGFRLSRLHVVGHSIGAHIAGIAAYLLRHVGQVARITGLDPAKPMFEMEPDEYQLSSKDAEFVDCIHTCGGFLGQSEPHCSADFYPNDGTNPQPGCVFDIFGICSHQRAYKYFTESVTEPEAFRAVRCSAVDDYSPVNCSSSAEVKMGEHTDTRMRGIFYLATTPEPPYSLKVSSAPVNLLTKFSWY</sequence>
<feature type="chain" id="PRO_5012565659" description="Lipase domain-containing protein" evidence="5">
    <location>
        <begin position="16"/>
        <end position="351"/>
    </location>
</feature>
<dbReference type="Gene3D" id="3.40.50.1820">
    <property type="entry name" value="alpha/beta hydrolase"/>
    <property type="match status" value="1"/>
</dbReference>
<gene>
    <name evidence="7" type="ORF">g.10106</name>
</gene>
<evidence type="ECO:0000256" key="4">
    <source>
        <dbReference type="RuleBase" id="RU004262"/>
    </source>
</evidence>
<reference evidence="7" key="1">
    <citation type="submission" date="2015-11" db="EMBL/GenBank/DDBJ databases">
        <title>De novo transcriptome assembly of four potential Pierce s Disease insect vectors from Arizona vineyards.</title>
        <authorList>
            <person name="Tassone E.E."/>
        </authorList>
    </citation>
    <scope>NUCLEOTIDE SEQUENCE</scope>
</reference>
<protein>
    <recommendedName>
        <fullName evidence="6">Lipase domain-containing protein</fullName>
    </recommendedName>
</protein>
<dbReference type="InterPro" id="IPR033906">
    <property type="entry name" value="Lipase_N"/>
</dbReference>
<keyword evidence="5" id="KW-0732">Signal</keyword>
<proteinExistence type="inferred from homology"/>
<dbReference type="PANTHER" id="PTHR11610">
    <property type="entry name" value="LIPASE"/>
    <property type="match status" value="1"/>
</dbReference>
<dbReference type="PRINTS" id="PR00821">
    <property type="entry name" value="TAGLIPASE"/>
</dbReference>
<evidence type="ECO:0000256" key="5">
    <source>
        <dbReference type="SAM" id="SignalP"/>
    </source>
</evidence>
<dbReference type="SUPFAM" id="SSF53474">
    <property type="entry name" value="alpha/beta-Hydrolases"/>
    <property type="match status" value="1"/>
</dbReference>
<accession>A0A1B6IBZ1</accession>
<evidence type="ECO:0000256" key="2">
    <source>
        <dbReference type="ARBA" id="ARBA00010701"/>
    </source>
</evidence>
<dbReference type="GO" id="GO:0005615">
    <property type="term" value="C:extracellular space"/>
    <property type="evidence" value="ECO:0007669"/>
    <property type="project" value="TreeGrafter"/>
</dbReference>
<evidence type="ECO:0000256" key="1">
    <source>
        <dbReference type="ARBA" id="ARBA00004613"/>
    </source>
</evidence>
<keyword evidence="3" id="KW-0964">Secreted</keyword>
<dbReference type="GO" id="GO:0016298">
    <property type="term" value="F:lipase activity"/>
    <property type="evidence" value="ECO:0007669"/>
    <property type="project" value="InterPro"/>
</dbReference>
<dbReference type="GO" id="GO:0016042">
    <property type="term" value="P:lipid catabolic process"/>
    <property type="evidence" value="ECO:0007669"/>
    <property type="project" value="TreeGrafter"/>
</dbReference>
<dbReference type="InterPro" id="IPR029058">
    <property type="entry name" value="AB_hydrolase_fold"/>
</dbReference>